<dbReference type="EMBL" id="JAYFSO010000004">
    <property type="protein sequence ID" value="MEA5123172.1"/>
    <property type="molecule type" value="Genomic_DNA"/>
</dbReference>
<evidence type="ECO:0000313" key="5">
    <source>
        <dbReference type="Proteomes" id="UP000077659"/>
    </source>
</evidence>
<evidence type="ECO:0000313" key="4">
    <source>
        <dbReference type="EMBL" id="OAG66820.1"/>
    </source>
</evidence>
<protein>
    <recommendedName>
        <fullName evidence="7">Secreted protein</fullName>
    </recommendedName>
</protein>
<feature type="region of interest" description="Disordered" evidence="1">
    <location>
        <begin position="131"/>
        <end position="161"/>
    </location>
</feature>
<evidence type="ECO:0000256" key="2">
    <source>
        <dbReference type="SAM" id="SignalP"/>
    </source>
</evidence>
<evidence type="ECO:0000313" key="6">
    <source>
        <dbReference type="Proteomes" id="UP001303614"/>
    </source>
</evidence>
<keyword evidence="2" id="KW-0732">Signal</keyword>
<organism evidence="4 5">
    <name type="scientific">Xanthomonas floridensis</name>
    <dbReference type="NCBI Taxonomy" id="1843580"/>
    <lineage>
        <taxon>Bacteria</taxon>
        <taxon>Pseudomonadati</taxon>
        <taxon>Pseudomonadota</taxon>
        <taxon>Gammaproteobacteria</taxon>
        <taxon>Lysobacterales</taxon>
        <taxon>Lysobacteraceae</taxon>
        <taxon>Xanthomonas</taxon>
    </lineage>
</organism>
<reference evidence="4 5" key="1">
    <citation type="submission" date="2016-05" db="EMBL/GenBank/DDBJ databases">
        <title>Pathogenic, phenotypic and molecular characterisation of Xanthomonas nasturtii sp. nov. and Xanthomonas floridensis sp. nov., new species of Xanthomonas associated with watercress production in Florida.</title>
        <authorList>
            <person name="Vicente J.G."/>
            <person name="Rothwell S."/>
            <person name="Holub E.B."/>
            <person name="Studholme D.J."/>
        </authorList>
    </citation>
    <scope>NUCLEOTIDE SEQUENCE [LARGE SCALE GENOMIC DNA]</scope>
    <source>
        <strain evidence="4 5">WHRI 8848</strain>
    </source>
</reference>
<feature type="compositionally biased region" description="Low complexity" evidence="1">
    <location>
        <begin position="139"/>
        <end position="161"/>
    </location>
</feature>
<keyword evidence="6" id="KW-1185">Reference proteome</keyword>
<feature type="chain" id="PRO_5008392900" description="Secreted protein" evidence="2">
    <location>
        <begin position="23"/>
        <end position="161"/>
    </location>
</feature>
<dbReference type="AlphaFoldDB" id="A0A1A9MB56"/>
<evidence type="ECO:0008006" key="7">
    <source>
        <dbReference type="Google" id="ProtNLM"/>
    </source>
</evidence>
<dbReference type="OrthoDB" id="5998746at2"/>
<evidence type="ECO:0000313" key="3">
    <source>
        <dbReference type="EMBL" id="MEA5123172.1"/>
    </source>
</evidence>
<dbReference type="EMBL" id="LXNG01000023">
    <property type="protein sequence ID" value="OAG66820.1"/>
    <property type="molecule type" value="Genomic_DNA"/>
</dbReference>
<proteinExistence type="predicted"/>
<feature type="signal peptide" evidence="2">
    <location>
        <begin position="1"/>
        <end position="22"/>
    </location>
</feature>
<accession>A0A1A9MB56</accession>
<sequence length="161" mass="16107">MRIVVRPAVLGLALIFSPAWSAAPRPAAAVPARAPVAAAPVAANATDADNSELLVPLPTTLKPGMSYRAFAQAIAAQGWQPVDPLAADSCMAAGDCAIEFVAPTAGARLRVQVGSQSGAAVVQAWAARRTPADRMGATSASIDASKAAPAAVSGAVAEQPR</sequence>
<gene>
    <name evidence="4" type="ORF">A7D17_03580</name>
    <name evidence="3" type="ORF">VB146_04660</name>
</gene>
<dbReference type="Proteomes" id="UP001303614">
    <property type="component" value="Unassembled WGS sequence"/>
</dbReference>
<evidence type="ECO:0000256" key="1">
    <source>
        <dbReference type="SAM" id="MobiDB-lite"/>
    </source>
</evidence>
<comment type="caution">
    <text evidence="4">The sequence shown here is derived from an EMBL/GenBank/DDBJ whole genome shotgun (WGS) entry which is preliminary data.</text>
</comment>
<dbReference type="Proteomes" id="UP000077659">
    <property type="component" value="Unassembled WGS sequence"/>
</dbReference>
<reference evidence="3 6" key="2">
    <citation type="submission" date="2023-12" db="EMBL/GenBank/DDBJ databases">
        <title>Genome sequencing of Xanthomonas floridensis.</title>
        <authorList>
            <person name="Greer S."/>
            <person name="Harrison J."/>
            <person name="Grant M."/>
            <person name="Vicente J."/>
            <person name="Studholme D."/>
        </authorList>
    </citation>
    <scope>NUCLEOTIDE SEQUENCE [LARGE SCALE GENOMIC DNA]</scope>
    <source>
        <strain evidence="3 6">WHRI 8848</strain>
    </source>
</reference>
<name>A0A1A9MB56_9XANT</name>
<dbReference type="RefSeq" id="WP_064509663.1">
    <property type="nucleotide sequence ID" value="NZ_JAYFSN010000003.1"/>
</dbReference>